<feature type="transmembrane region" description="Helical" evidence="8">
    <location>
        <begin position="238"/>
        <end position="259"/>
    </location>
</feature>
<evidence type="ECO:0000313" key="11">
    <source>
        <dbReference type="Proteomes" id="UP000034081"/>
    </source>
</evidence>
<dbReference type="GO" id="GO:0005886">
    <property type="term" value="C:plasma membrane"/>
    <property type="evidence" value="ECO:0007669"/>
    <property type="project" value="UniProtKB-SubCell"/>
</dbReference>
<evidence type="ECO:0000256" key="2">
    <source>
        <dbReference type="ARBA" id="ARBA00022475"/>
    </source>
</evidence>
<keyword evidence="4" id="KW-0808">Transferase</keyword>
<keyword evidence="3" id="KW-0328">Glycosyltransferase</keyword>
<evidence type="ECO:0000256" key="7">
    <source>
        <dbReference type="ARBA" id="ARBA00023136"/>
    </source>
</evidence>
<evidence type="ECO:0000259" key="9">
    <source>
        <dbReference type="Pfam" id="PF13231"/>
    </source>
</evidence>
<name>A0A0G0L2L5_9BACT</name>
<feature type="transmembrane region" description="Helical" evidence="8">
    <location>
        <begin position="197"/>
        <end position="226"/>
    </location>
</feature>
<dbReference type="Proteomes" id="UP000034081">
    <property type="component" value="Unassembled WGS sequence"/>
</dbReference>
<evidence type="ECO:0000256" key="3">
    <source>
        <dbReference type="ARBA" id="ARBA00022676"/>
    </source>
</evidence>
<reference evidence="10 11" key="1">
    <citation type="journal article" date="2015" name="Nature">
        <title>rRNA introns, odd ribosomes, and small enigmatic genomes across a large radiation of phyla.</title>
        <authorList>
            <person name="Brown C.T."/>
            <person name="Hug L.A."/>
            <person name="Thomas B.C."/>
            <person name="Sharon I."/>
            <person name="Castelle C.J."/>
            <person name="Singh A."/>
            <person name="Wilkins M.J."/>
            <person name="Williams K.H."/>
            <person name="Banfield J.F."/>
        </authorList>
    </citation>
    <scope>NUCLEOTIDE SEQUENCE [LARGE SCALE GENOMIC DNA]</scope>
</reference>
<sequence>MNKIIVYLVLLAILVIGLNLRRFSYAQVPLPGETADEYSFGWLGISLIKDRYPIAWSGIAGYKNHDFQKINVDRLFDVDPGRPPFSIDKPWFDHPPLFGLVTGGFAYLSGVRNFENASVLILRRPMLIIGVLNILLIFILANMLYGEKVALLSSAIYSFSPLIVISSRLALAENGYIPLFLLSLIIMQTYIKKKNIGFWYTVCILAGISLLFKLSAIAIPITLATYITLIKKKIDYKLLLPLILSTIGALLIFTIYGAIFDLGVFFDVIKVNSERIFGAGSEIFYQAVSISKITTQRTFTDGWILLGWISFFMLIFRNWKKDVADTLIGVSVLSYLFVFLFFGSEPYGWYRFPLYPFLAIASAKVIYDLFRQNRLLTSYALLLIPFGTSAHRLLGFDEFLKYASFFRSFTLLVFLIFIINIAFNNKFIKISKLLILFALIFVFFLSIKEVYFYNVDNWYFST</sequence>
<dbReference type="InterPro" id="IPR050297">
    <property type="entry name" value="LipidA_mod_glycosyltrf_83"/>
</dbReference>
<dbReference type="AlphaFoldDB" id="A0A0G0L2L5"/>
<dbReference type="PANTHER" id="PTHR33908">
    <property type="entry name" value="MANNOSYLTRANSFERASE YKCB-RELATED"/>
    <property type="match status" value="1"/>
</dbReference>
<feature type="domain" description="Glycosyltransferase RgtA/B/C/D-like" evidence="9">
    <location>
        <begin position="93"/>
        <end position="249"/>
    </location>
</feature>
<feature type="transmembrane region" description="Helical" evidence="8">
    <location>
        <begin position="126"/>
        <end position="145"/>
    </location>
</feature>
<feature type="transmembrane region" description="Helical" evidence="8">
    <location>
        <begin position="402"/>
        <end position="421"/>
    </location>
</feature>
<dbReference type="EMBL" id="LBVL01000001">
    <property type="protein sequence ID" value="KKQ86208.1"/>
    <property type="molecule type" value="Genomic_DNA"/>
</dbReference>
<feature type="transmembrane region" description="Helical" evidence="8">
    <location>
        <begin position="175"/>
        <end position="191"/>
    </location>
</feature>
<comment type="caution">
    <text evidence="10">The sequence shown here is derived from an EMBL/GenBank/DDBJ whole genome shotgun (WGS) entry which is preliminary data.</text>
</comment>
<dbReference type="GO" id="GO:0009103">
    <property type="term" value="P:lipopolysaccharide biosynthetic process"/>
    <property type="evidence" value="ECO:0007669"/>
    <property type="project" value="UniProtKB-ARBA"/>
</dbReference>
<evidence type="ECO:0000256" key="8">
    <source>
        <dbReference type="SAM" id="Phobius"/>
    </source>
</evidence>
<organism evidence="10 11">
    <name type="scientific">Candidatus Woesebacteria bacterium GW2011_GWB1_38_8</name>
    <dbReference type="NCBI Taxonomy" id="1618570"/>
    <lineage>
        <taxon>Bacteria</taxon>
        <taxon>Candidatus Woeseibacteriota</taxon>
    </lineage>
</organism>
<feature type="transmembrane region" description="Helical" evidence="8">
    <location>
        <begin position="326"/>
        <end position="343"/>
    </location>
</feature>
<feature type="transmembrane region" description="Helical" evidence="8">
    <location>
        <begin position="349"/>
        <end position="367"/>
    </location>
</feature>
<keyword evidence="6 8" id="KW-1133">Transmembrane helix</keyword>
<evidence type="ECO:0000256" key="5">
    <source>
        <dbReference type="ARBA" id="ARBA00022692"/>
    </source>
</evidence>
<gene>
    <name evidence="10" type="ORF">UT08_C0001G0074</name>
</gene>
<dbReference type="PANTHER" id="PTHR33908:SF11">
    <property type="entry name" value="MEMBRANE PROTEIN"/>
    <property type="match status" value="1"/>
</dbReference>
<feature type="transmembrane region" description="Helical" evidence="8">
    <location>
        <begin position="151"/>
        <end position="170"/>
    </location>
</feature>
<accession>A0A0G0L2L5</accession>
<evidence type="ECO:0000313" key="10">
    <source>
        <dbReference type="EMBL" id="KKQ86208.1"/>
    </source>
</evidence>
<keyword evidence="7 8" id="KW-0472">Membrane</keyword>
<feature type="transmembrane region" description="Helical" evidence="8">
    <location>
        <begin position="379"/>
        <end position="396"/>
    </location>
</feature>
<evidence type="ECO:0000256" key="6">
    <source>
        <dbReference type="ARBA" id="ARBA00022989"/>
    </source>
</evidence>
<keyword evidence="2" id="KW-1003">Cell membrane</keyword>
<evidence type="ECO:0000256" key="4">
    <source>
        <dbReference type="ARBA" id="ARBA00022679"/>
    </source>
</evidence>
<dbReference type="STRING" id="1618570.UT08_C0001G0074"/>
<comment type="subcellular location">
    <subcellularLocation>
        <location evidence="1">Cell membrane</location>
        <topology evidence="1">Multi-pass membrane protein</topology>
    </subcellularLocation>
</comment>
<evidence type="ECO:0000256" key="1">
    <source>
        <dbReference type="ARBA" id="ARBA00004651"/>
    </source>
</evidence>
<proteinExistence type="predicted"/>
<protein>
    <recommendedName>
        <fullName evidence="9">Glycosyltransferase RgtA/B/C/D-like domain-containing protein</fullName>
    </recommendedName>
</protein>
<keyword evidence="5 8" id="KW-0812">Transmembrane</keyword>
<feature type="transmembrane region" description="Helical" evidence="8">
    <location>
        <begin position="302"/>
        <end position="319"/>
    </location>
</feature>
<feature type="transmembrane region" description="Helical" evidence="8">
    <location>
        <begin position="433"/>
        <end position="453"/>
    </location>
</feature>
<dbReference type="Pfam" id="PF13231">
    <property type="entry name" value="PMT_2"/>
    <property type="match status" value="1"/>
</dbReference>
<dbReference type="InterPro" id="IPR038731">
    <property type="entry name" value="RgtA/B/C-like"/>
</dbReference>
<dbReference type="GO" id="GO:0016763">
    <property type="term" value="F:pentosyltransferase activity"/>
    <property type="evidence" value="ECO:0007669"/>
    <property type="project" value="TreeGrafter"/>
</dbReference>